<dbReference type="InterPro" id="IPR009348">
    <property type="entry name" value="NPR2-like"/>
</dbReference>
<dbReference type="Pfam" id="PF06218">
    <property type="entry name" value="NPR2"/>
    <property type="match status" value="1"/>
</dbReference>
<proteinExistence type="inferred from homology"/>
<dbReference type="PANTHER" id="PTHR12991:SF10">
    <property type="entry name" value="GATOR COMPLEX PROTEIN NPRL2"/>
    <property type="match status" value="1"/>
</dbReference>
<evidence type="ECO:0000256" key="2">
    <source>
        <dbReference type="SAM" id="MobiDB-lite"/>
    </source>
</evidence>
<sequence>MSGRLEPFKQAQDYLPRLKAVFFGRWDKDKGCEITYQVPENSIRVTSTAPTITPSDSRASIDNDHPSLIDSRPQQHRLADGQQDQSKYLFEFTNKHLCGHLVTVSSGSVKILSFPTLIKDEEKYDRNFFMFNLCFVFNKDSELLGYEPIVRKTGSLEISGDPDEYKQRGGQFKLSAVVGILIALSRTIPSVHGQSSLFTFSVPPCGTTRP</sequence>
<evidence type="ECO:0000313" key="4">
    <source>
        <dbReference type="Proteomes" id="UP000325313"/>
    </source>
</evidence>
<dbReference type="GO" id="GO:1990130">
    <property type="term" value="C:GATOR1 complex"/>
    <property type="evidence" value="ECO:0007669"/>
    <property type="project" value="TreeGrafter"/>
</dbReference>
<feature type="region of interest" description="Disordered" evidence="2">
    <location>
        <begin position="47"/>
        <end position="73"/>
    </location>
</feature>
<dbReference type="Proteomes" id="UP000325313">
    <property type="component" value="Unassembled WGS sequence"/>
</dbReference>
<organism evidence="3 4">
    <name type="scientific">Puccinia graminis f. sp. tritici</name>
    <dbReference type="NCBI Taxonomy" id="56615"/>
    <lineage>
        <taxon>Eukaryota</taxon>
        <taxon>Fungi</taxon>
        <taxon>Dikarya</taxon>
        <taxon>Basidiomycota</taxon>
        <taxon>Pucciniomycotina</taxon>
        <taxon>Pucciniomycetes</taxon>
        <taxon>Pucciniales</taxon>
        <taxon>Pucciniaceae</taxon>
        <taxon>Puccinia</taxon>
    </lineage>
</organism>
<dbReference type="EMBL" id="VDEP01000417">
    <property type="protein sequence ID" value="KAA1085135.1"/>
    <property type="molecule type" value="Genomic_DNA"/>
</dbReference>
<evidence type="ECO:0000313" key="3">
    <source>
        <dbReference type="EMBL" id="KAA1085135.1"/>
    </source>
</evidence>
<comment type="caution">
    <text evidence="3">The sequence shown here is derived from an EMBL/GenBank/DDBJ whole genome shotgun (WGS) entry which is preliminary data.</text>
</comment>
<evidence type="ECO:0000256" key="1">
    <source>
        <dbReference type="ARBA" id="ARBA00008433"/>
    </source>
</evidence>
<accession>A0A5B0N780</accession>
<name>A0A5B0N780_PUCGR</name>
<dbReference type="GO" id="GO:0010508">
    <property type="term" value="P:positive regulation of autophagy"/>
    <property type="evidence" value="ECO:0007669"/>
    <property type="project" value="TreeGrafter"/>
</dbReference>
<dbReference type="GO" id="GO:1904262">
    <property type="term" value="P:negative regulation of TORC1 signaling"/>
    <property type="evidence" value="ECO:0007669"/>
    <property type="project" value="TreeGrafter"/>
</dbReference>
<gene>
    <name evidence="3" type="primary">NPR2_4</name>
    <name evidence="3" type="ORF">PGTUg99_011075</name>
</gene>
<dbReference type="GO" id="GO:0005774">
    <property type="term" value="C:vacuolar membrane"/>
    <property type="evidence" value="ECO:0007669"/>
    <property type="project" value="TreeGrafter"/>
</dbReference>
<reference evidence="3 4" key="1">
    <citation type="submission" date="2019-05" db="EMBL/GenBank/DDBJ databases">
        <title>Emergence of the Ug99 lineage of the wheat stem rust pathogen through somatic hybridization.</title>
        <authorList>
            <person name="Li F."/>
            <person name="Upadhyaya N.M."/>
            <person name="Sperschneider J."/>
            <person name="Matny O."/>
            <person name="Nguyen-Phuc H."/>
            <person name="Mago R."/>
            <person name="Raley C."/>
            <person name="Miller M.E."/>
            <person name="Silverstein K.A.T."/>
            <person name="Henningsen E."/>
            <person name="Hirsch C.D."/>
            <person name="Visser B."/>
            <person name="Pretorius Z.A."/>
            <person name="Steffenson B.J."/>
            <person name="Schwessinger B."/>
            <person name="Dodds P.N."/>
            <person name="Figueroa M."/>
        </authorList>
    </citation>
    <scope>NUCLEOTIDE SEQUENCE [LARGE SCALE GENOMIC DNA]</scope>
    <source>
        <strain evidence="3 4">Ug99</strain>
    </source>
</reference>
<comment type="similarity">
    <text evidence="1">Belongs to the NPR2 family.</text>
</comment>
<dbReference type="AlphaFoldDB" id="A0A5B0N780"/>
<feature type="compositionally biased region" description="Polar residues" evidence="2">
    <location>
        <begin position="47"/>
        <end position="58"/>
    </location>
</feature>
<protein>
    <submittedName>
        <fullName evidence="3">Nitrogen permease regulator 2</fullName>
    </submittedName>
</protein>
<dbReference type="PANTHER" id="PTHR12991">
    <property type="entry name" value="NITROGEN PERMEASE REGULATOR 2/TUMOR SUPPRESSOR CANDIDATE 4"/>
    <property type="match status" value="1"/>
</dbReference>
<dbReference type="GO" id="GO:0005096">
    <property type="term" value="F:GTPase activator activity"/>
    <property type="evidence" value="ECO:0007669"/>
    <property type="project" value="TreeGrafter"/>
</dbReference>